<keyword evidence="3" id="KW-1185">Reference proteome</keyword>
<evidence type="ECO:0000259" key="1">
    <source>
        <dbReference type="Pfam" id="PF13524"/>
    </source>
</evidence>
<name>A0A1H6C005_9VIBR</name>
<organism evidence="2 3">
    <name type="scientific">Vibrio hangzhouensis</name>
    <dbReference type="NCBI Taxonomy" id="462991"/>
    <lineage>
        <taxon>Bacteria</taxon>
        <taxon>Pseudomonadati</taxon>
        <taxon>Pseudomonadota</taxon>
        <taxon>Gammaproteobacteria</taxon>
        <taxon>Vibrionales</taxon>
        <taxon>Vibrionaceae</taxon>
        <taxon>Vibrio</taxon>
    </lineage>
</organism>
<dbReference type="InterPro" id="IPR055259">
    <property type="entry name" value="YkvP/CgeB_Glyco_trans-like"/>
</dbReference>
<feature type="domain" description="Spore protein YkvP/CgeB glycosyl transferase-like" evidence="1">
    <location>
        <begin position="162"/>
        <end position="310"/>
    </location>
</feature>
<accession>A0A1H6C005</accession>
<reference evidence="3" key="1">
    <citation type="submission" date="2016-10" db="EMBL/GenBank/DDBJ databases">
        <authorList>
            <person name="Varghese N."/>
            <person name="Submissions S."/>
        </authorList>
    </citation>
    <scope>NUCLEOTIDE SEQUENCE [LARGE SCALE GENOMIC DNA]</scope>
    <source>
        <strain evidence="3">CGMCC 1.7062</strain>
    </source>
</reference>
<proteinExistence type="predicted"/>
<dbReference type="Pfam" id="PF13524">
    <property type="entry name" value="Glyco_trans_1_2"/>
    <property type="match status" value="1"/>
</dbReference>
<dbReference type="AlphaFoldDB" id="A0A1H6C005"/>
<dbReference type="OrthoDB" id="505636at2"/>
<dbReference type="EMBL" id="FNVG01000028">
    <property type="protein sequence ID" value="SEG66258.1"/>
    <property type="molecule type" value="Genomic_DNA"/>
</dbReference>
<protein>
    <submittedName>
        <fullName evidence="2">Spore maturation protein CgeB</fullName>
    </submittedName>
</protein>
<dbReference type="RefSeq" id="WP_103882089.1">
    <property type="nucleotide sequence ID" value="NZ_FNVG01000028.1"/>
</dbReference>
<sequence>MSMNVILTGASPDSINHNSVMRNYVYDGFVSLLSKEQVTNVPLQSCAKSILNQPADFVLVFGSCMPDSCEYGAIKHACAQTGAKLIFWLHDDPYEQDFNFKILDIADIVFSNDKWASKFYYHDNTFHLPMAASKNAHFVEITNKWDHDLFFCGVAFENRVSLLRDLKKFLSSKNCNISGAEWPADLSFCKNERINNLELPNFIANSKFTLNVGRHLSLGNDRFKLDPSTPGPRTFEAAMAGSVQLYYVESLEIEEYYKPDNEILLFDNAKQLEQLFEEYVDDPEKLISIARNAQERTLNDHQYKNRCAVIIEKFLALN</sequence>
<evidence type="ECO:0000313" key="2">
    <source>
        <dbReference type="EMBL" id="SEG66258.1"/>
    </source>
</evidence>
<gene>
    <name evidence="2" type="ORF">SAMN04488244_12832</name>
</gene>
<dbReference type="Proteomes" id="UP000236721">
    <property type="component" value="Unassembled WGS sequence"/>
</dbReference>
<evidence type="ECO:0000313" key="3">
    <source>
        <dbReference type="Proteomes" id="UP000236721"/>
    </source>
</evidence>